<accession>A0A0S1SL01</accession>
<dbReference type="Proteomes" id="UP000069135">
    <property type="component" value="Chromosome"/>
</dbReference>
<dbReference type="Gene3D" id="3.30.420.10">
    <property type="entry name" value="Ribonuclease H-like superfamily/Ribonuclease H"/>
    <property type="match status" value="1"/>
</dbReference>
<dbReference type="FunFam" id="3.30.420.10:FF:000045">
    <property type="entry name" value="3'-5' exonuclease DinG"/>
    <property type="match status" value="1"/>
</dbReference>
<dbReference type="InterPro" id="IPR012337">
    <property type="entry name" value="RNaseH-like_sf"/>
</dbReference>
<dbReference type="NCBIfam" id="TIGR00573">
    <property type="entry name" value="dnaq"/>
    <property type="match status" value="1"/>
</dbReference>
<dbReference type="AlphaFoldDB" id="A0A0S1SW08"/>
<feature type="domain" description="Exonuclease" evidence="1">
    <location>
        <begin position="4"/>
        <end position="174"/>
    </location>
</feature>
<proteinExistence type="predicted"/>
<accession>A0A0S1SPS4</accession>
<dbReference type="PANTHER" id="PTHR30231:SF41">
    <property type="entry name" value="DNA POLYMERASE III SUBUNIT EPSILON"/>
    <property type="match status" value="1"/>
</dbReference>
<reference evidence="3" key="1">
    <citation type="submission" date="2015-10" db="EMBL/GenBank/DDBJ databases">
        <title>Analysis of five complete genome sequences for members of the class Peribacteria in the recently recognized Peregrinibacteria bacterial phylum.</title>
        <authorList>
            <person name="Anantharaman K."/>
            <person name="Brown C.T."/>
            <person name="Burstein D."/>
            <person name="Castelle C.J."/>
            <person name="Probst A.J."/>
            <person name="Thomas B.C."/>
            <person name="Williams K.H."/>
            <person name="Banfield J.F."/>
        </authorList>
    </citation>
    <scope>NUCLEOTIDE SEQUENCE [LARGE SCALE GENOMIC DNA]</scope>
</reference>
<dbReference type="GO" id="GO:0003677">
    <property type="term" value="F:DNA binding"/>
    <property type="evidence" value="ECO:0007669"/>
    <property type="project" value="InterPro"/>
</dbReference>
<evidence type="ECO:0000259" key="1">
    <source>
        <dbReference type="SMART" id="SM00479"/>
    </source>
</evidence>
<dbReference type="SUPFAM" id="SSF53098">
    <property type="entry name" value="Ribonuclease H-like"/>
    <property type="match status" value="1"/>
</dbReference>
<accession>A0A0S1SCA2</accession>
<evidence type="ECO:0000313" key="2">
    <source>
        <dbReference type="EMBL" id="ALM13501.1"/>
    </source>
</evidence>
<sequence>MLPAFTVFDVETTGLDPRQGHRILEIAGVRVEEGKIREELAFSQLVNPERPIPWEAKKIHRISDEEVAAAPTIDAILPQFLRFAEGSLLVAHNAEFDMGFLRQEKECCWGYVDLPECLCTMRLSQSLFPHEFRHNLDVVSLRLGIPSPAQRHRALPDVLVTAQALLKMIETGKIQSIEELRKRAGIRQLVT</sequence>
<dbReference type="GO" id="GO:0008408">
    <property type="term" value="F:3'-5' exonuclease activity"/>
    <property type="evidence" value="ECO:0007669"/>
    <property type="project" value="TreeGrafter"/>
</dbReference>
<organism evidence="2 3">
    <name type="scientific">Candidatus Peribacter riflensis</name>
    <dbReference type="NCBI Taxonomy" id="1735162"/>
    <lineage>
        <taxon>Bacteria</taxon>
        <taxon>Candidatus Peregrinibacteriota</taxon>
        <taxon>Candidatus Peribacteria</taxon>
        <taxon>Candidatus Peribacterales</taxon>
        <taxon>Candidatus Peribacteraceae</taxon>
        <taxon>Candidatus Peribacter</taxon>
    </lineage>
</organism>
<protein>
    <submittedName>
        <fullName evidence="2">DNA polymerase III subunit epsilon</fullName>
    </submittedName>
</protein>
<dbReference type="GO" id="GO:0045004">
    <property type="term" value="P:DNA replication proofreading"/>
    <property type="evidence" value="ECO:0007669"/>
    <property type="project" value="TreeGrafter"/>
</dbReference>
<name>A0A0S1SW08_9BACT</name>
<reference evidence="2 3" key="2">
    <citation type="journal article" date="2016" name="PeerJ">
        <title>Analysis of five complete genome sequences for members of the class Peribacteria in the recently recognized Peregrinibacteria bacterial phylum.</title>
        <authorList>
            <person name="Anantharaman K."/>
            <person name="Brown C.T."/>
            <person name="Burstein D."/>
            <person name="Castelle C.J."/>
            <person name="Probst A.J."/>
            <person name="Thomas B.C."/>
            <person name="Williams K.H."/>
            <person name="Banfield J.F."/>
        </authorList>
    </citation>
    <scope>NUCLEOTIDE SEQUENCE [LARGE SCALE GENOMIC DNA]</scope>
    <source>
        <strain evidence="2">RIFOXYD1_FULL_PER-ii_59_16</strain>
    </source>
</reference>
<dbReference type="PANTHER" id="PTHR30231">
    <property type="entry name" value="DNA POLYMERASE III SUBUNIT EPSILON"/>
    <property type="match status" value="1"/>
</dbReference>
<accession>A0A0S1SW08</accession>
<dbReference type="GO" id="GO:0005829">
    <property type="term" value="C:cytosol"/>
    <property type="evidence" value="ECO:0007669"/>
    <property type="project" value="TreeGrafter"/>
</dbReference>
<dbReference type="InterPro" id="IPR006054">
    <property type="entry name" value="DnaQ"/>
</dbReference>
<dbReference type="EMBL" id="CP013065">
    <property type="protein sequence ID" value="ALM13501.1"/>
    <property type="molecule type" value="Genomic_DNA"/>
</dbReference>
<dbReference type="SMART" id="SM00479">
    <property type="entry name" value="EXOIII"/>
    <property type="match status" value="1"/>
</dbReference>
<dbReference type="GO" id="GO:0003887">
    <property type="term" value="F:DNA-directed DNA polymerase activity"/>
    <property type="evidence" value="ECO:0007669"/>
    <property type="project" value="InterPro"/>
</dbReference>
<accession>A0A0S1SVW7</accession>
<dbReference type="CDD" id="cd06127">
    <property type="entry name" value="DEDDh"/>
    <property type="match status" value="1"/>
</dbReference>
<dbReference type="KEGG" id="prf:PeribacterA2_0831"/>
<dbReference type="InterPro" id="IPR013520">
    <property type="entry name" value="Ribonucl_H"/>
</dbReference>
<evidence type="ECO:0000313" key="3">
    <source>
        <dbReference type="Proteomes" id="UP000069135"/>
    </source>
</evidence>
<dbReference type="STRING" id="1735162.PeribacterB2_0833"/>
<dbReference type="Pfam" id="PF00929">
    <property type="entry name" value="RNase_T"/>
    <property type="match status" value="1"/>
</dbReference>
<dbReference type="InterPro" id="IPR036397">
    <property type="entry name" value="RNaseH_sf"/>
</dbReference>
<gene>
    <name evidence="2" type="ORF">PeribacterD1_0832</name>
</gene>